<feature type="region of interest" description="Disordered" evidence="13">
    <location>
        <begin position="1"/>
        <end position="27"/>
    </location>
</feature>
<dbReference type="GeneID" id="39748143"/>
<dbReference type="PANTHER" id="PTHR10211:SF0">
    <property type="entry name" value="DEOXYRIBODIPYRIMIDINE PHOTO-LYASE"/>
    <property type="match status" value="1"/>
</dbReference>
<comment type="catalytic activity">
    <reaction evidence="12">
        <text>cyclobutadipyrimidine (in DNA) = 2 pyrimidine residues (in DNA).</text>
        <dbReference type="EC" id="4.1.99.3"/>
    </reaction>
</comment>
<reference evidence="16" key="1">
    <citation type="submission" date="2017-04" db="EMBL/GenBank/DDBJ databases">
        <title>Plasmodium gonderi genome.</title>
        <authorList>
            <person name="Arisue N."/>
            <person name="Honma H."/>
            <person name="Kawai S."/>
            <person name="Tougan T."/>
            <person name="Tanabe K."/>
            <person name="Horii T."/>
        </authorList>
    </citation>
    <scope>NUCLEOTIDE SEQUENCE [LARGE SCALE GENOMIC DNA]</scope>
    <source>
        <strain evidence="16">ATCC 30045</strain>
    </source>
</reference>
<dbReference type="InterPro" id="IPR052219">
    <property type="entry name" value="Photolyase_Class-2"/>
</dbReference>
<organism evidence="15 16">
    <name type="scientific">Plasmodium gonderi</name>
    <dbReference type="NCBI Taxonomy" id="77519"/>
    <lineage>
        <taxon>Eukaryota</taxon>
        <taxon>Sar</taxon>
        <taxon>Alveolata</taxon>
        <taxon>Apicomplexa</taxon>
        <taxon>Aconoidasida</taxon>
        <taxon>Haemosporida</taxon>
        <taxon>Plasmodiidae</taxon>
        <taxon>Plasmodium</taxon>
        <taxon>Plasmodium (Plasmodium)</taxon>
    </lineage>
</organism>
<evidence type="ECO:0000256" key="12">
    <source>
        <dbReference type="ARBA" id="ARBA00033999"/>
    </source>
</evidence>
<dbReference type="RefSeq" id="XP_028544009.1">
    <property type="nucleotide sequence ID" value="XM_028688208.1"/>
</dbReference>
<evidence type="ECO:0000256" key="3">
    <source>
        <dbReference type="ARBA" id="ARBA00013149"/>
    </source>
</evidence>
<dbReference type="GO" id="GO:0003904">
    <property type="term" value="F:deoxyribodipyrimidine photo-lyase activity"/>
    <property type="evidence" value="ECO:0007669"/>
    <property type="project" value="UniProtKB-EC"/>
</dbReference>
<dbReference type="GO" id="GO:0000719">
    <property type="term" value="P:photoreactive repair"/>
    <property type="evidence" value="ECO:0007669"/>
    <property type="project" value="TreeGrafter"/>
</dbReference>
<keyword evidence="16" id="KW-1185">Reference proteome</keyword>
<dbReference type="Gene3D" id="1.10.579.10">
    <property type="entry name" value="DNA Cyclobutane Dipyrimidine Photolyase, subunit A, domain 3"/>
    <property type="match status" value="1"/>
</dbReference>
<dbReference type="InterPro" id="IPR036134">
    <property type="entry name" value="Crypto/Photolyase_FAD-like_sf"/>
</dbReference>
<evidence type="ECO:0000256" key="10">
    <source>
        <dbReference type="ARBA" id="ARBA00023239"/>
    </source>
</evidence>
<keyword evidence="9" id="KW-0234">DNA repair</keyword>
<keyword evidence="7" id="KW-0274">FAD</keyword>
<proteinExistence type="inferred from homology"/>
<dbReference type="SUPFAM" id="SSF48173">
    <property type="entry name" value="Cryptochrome/photolyase FAD-binding domain"/>
    <property type="match status" value="1"/>
</dbReference>
<keyword evidence="6" id="KW-0227">DNA damage</keyword>
<feature type="compositionally biased region" description="Basic and acidic residues" evidence="13">
    <location>
        <begin position="315"/>
        <end position="329"/>
    </location>
</feature>
<dbReference type="FunFam" id="1.10.579.10:FF:000002">
    <property type="entry name" value="Deoxyribodipyrimidine photolyase"/>
    <property type="match status" value="1"/>
</dbReference>
<protein>
    <recommendedName>
        <fullName evidence="4">Deoxyribodipyrimidine photo-lyase</fullName>
        <ecNumber evidence="3">4.1.99.3</ecNumber>
    </recommendedName>
    <alternativeName>
        <fullName evidence="11">DNA photolyase</fullName>
    </alternativeName>
</protein>
<feature type="compositionally biased region" description="Polar residues" evidence="13">
    <location>
        <begin position="150"/>
        <end position="252"/>
    </location>
</feature>
<dbReference type="PROSITE" id="PS51645">
    <property type="entry name" value="PHR_CRY_ALPHA_BETA"/>
    <property type="match status" value="1"/>
</dbReference>
<accession>A0A1Y1JGP4</accession>
<evidence type="ECO:0000259" key="14">
    <source>
        <dbReference type="PROSITE" id="PS51645"/>
    </source>
</evidence>
<dbReference type="EMBL" id="BDQF01000011">
    <property type="protein sequence ID" value="GAW81420.1"/>
    <property type="molecule type" value="Genomic_DNA"/>
</dbReference>
<dbReference type="InterPro" id="IPR014729">
    <property type="entry name" value="Rossmann-like_a/b/a_fold"/>
</dbReference>
<feature type="compositionally biased region" description="Basic and acidic residues" evidence="13">
    <location>
        <begin position="278"/>
        <end position="288"/>
    </location>
</feature>
<comment type="cofactor">
    <cofactor evidence="1">
        <name>FAD</name>
        <dbReference type="ChEBI" id="CHEBI:57692"/>
    </cofactor>
</comment>
<dbReference type="Proteomes" id="UP000195521">
    <property type="component" value="Unassembled WGS sequence"/>
</dbReference>
<dbReference type="GO" id="GO:0003677">
    <property type="term" value="F:DNA binding"/>
    <property type="evidence" value="ECO:0007669"/>
    <property type="project" value="UniProtKB-KW"/>
</dbReference>
<evidence type="ECO:0000256" key="13">
    <source>
        <dbReference type="SAM" id="MobiDB-lite"/>
    </source>
</evidence>
<dbReference type="Pfam" id="PF00875">
    <property type="entry name" value="DNA_photolyase"/>
    <property type="match status" value="1"/>
</dbReference>
<dbReference type="OrthoDB" id="496749at2759"/>
<evidence type="ECO:0000313" key="15">
    <source>
        <dbReference type="EMBL" id="GAW81420.1"/>
    </source>
</evidence>
<keyword evidence="5" id="KW-0285">Flavoprotein</keyword>
<dbReference type="AlphaFoldDB" id="A0A1Y1JGP4"/>
<evidence type="ECO:0000313" key="16">
    <source>
        <dbReference type="Proteomes" id="UP000195521"/>
    </source>
</evidence>
<sequence>MREKQTSGITQEIMNHRMSKTNQDMENLESKTTLKEDIFDKKPPIDEPNWKIGEGIPKMTLEKEERLNNTKLIDKEKSKSGKITKLTHEELMMESPNGIRKSMIDQDKVSTSVLWNPVTVKNGSVIKSYNSIKRNDTSLRGSRGALRGTASGTVNSATSGTRGNSMSGTRTNSMSGTRTNSMSGTRTNSMSGTRTNSMSGTRTNSMSGTRTNSMSGTRTNSMSGTRTNSMSGTRTNSMSGTRSNWMSGTRSNWMSVPRKGHANLPTSNSSKDHHKHNIKNDITGEKRVKYSGQKKGTASLRDKRKVNTPLALSCSEKESNTNQRFIEEKKRKRNNPYETSRERKLHILAKRVRCLTSFETDNDNNSERRDAINTISNLPEEGIGSVNPSSNMSEGVKDVEILNPNHQPSVENEESNILLLLTRDFRVNDNWTLIYAHEMGMKKKCNLIACTYIDRKEKVTNRYINTKLKILKNLENGLKKLNIPFYVLPIYMIDEFIEFLKSHKIKIIICDFHVLEEQRTFIKSLSHLCNKKKIKIFQIDSHNIIPTWITSKVEECSARTIRPKIQSLLPTFLIEYIILEPYQQNFKFPEPFDINDMIKKLTFQNTCPPITNFVCTEKKAHEILTDFCKNTLDKYNVKRSDPNSDVSNLLLPYVNLGVISAQRCVLEVNKHANSFPSINTVRGKESFNDDLIMKKELAENYCYYNKNYDNFNGGKEWAKESLKKHDADKREHLYDYEDFKNAKTHNDIWNCCQLQLINEGVIHEYLKIYWAKKILNWSENSKTALKYAMELNNEFSLDGKTSSGYVTIMWSIMGVHDQSLNERNIFGKIRYMNYNGCKRSFDMNMYISKYPKGRENAQIVQKIPTMTFASYLKKRKNCTLAQNPELKKEKR</sequence>
<dbReference type="InterPro" id="IPR036155">
    <property type="entry name" value="Crypto/Photolyase_N_sf"/>
</dbReference>
<evidence type="ECO:0000256" key="11">
    <source>
        <dbReference type="ARBA" id="ARBA00031671"/>
    </source>
</evidence>
<dbReference type="PANTHER" id="PTHR10211">
    <property type="entry name" value="DEOXYRIBODIPYRIMIDINE PHOTOLYASE"/>
    <property type="match status" value="1"/>
</dbReference>
<dbReference type="SUPFAM" id="SSF52425">
    <property type="entry name" value="Cryptochrome/photolyase, N-terminal domain"/>
    <property type="match status" value="1"/>
</dbReference>
<evidence type="ECO:0000256" key="7">
    <source>
        <dbReference type="ARBA" id="ARBA00022827"/>
    </source>
</evidence>
<evidence type="ECO:0000256" key="6">
    <source>
        <dbReference type="ARBA" id="ARBA00022763"/>
    </source>
</evidence>
<feature type="region of interest" description="Disordered" evidence="13">
    <location>
        <begin position="135"/>
        <end position="252"/>
    </location>
</feature>
<feature type="region of interest" description="Disordered" evidence="13">
    <location>
        <begin position="264"/>
        <end position="342"/>
    </location>
</feature>
<keyword evidence="8" id="KW-0238">DNA-binding</keyword>
<keyword evidence="10 15" id="KW-0456">Lyase</keyword>
<evidence type="ECO:0000256" key="4">
    <source>
        <dbReference type="ARBA" id="ARBA00014046"/>
    </source>
</evidence>
<evidence type="ECO:0000256" key="5">
    <source>
        <dbReference type="ARBA" id="ARBA00022630"/>
    </source>
</evidence>
<name>A0A1Y1JGP4_PLAGO</name>
<feature type="domain" description="Photolyase/cryptochrome alpha/beta" evidence="14">
    <location>
        <begin position="415"/>
        <end position="547"/>
    </location>
</feature>
<dbReference type="InterPro" id="IPR006050">
    <property type="entry name" value="DNA_photolyase_N"/>
</dbReference>
<feature type="compositionally biased region" description="Polar residues" evidence="13">
    <location>
        <begin position="1"/>
        <end position="13"/>
    </location>
</feature>
<gene>
    <name evidence="15" type="ORF">PGO_101780</name>
</gene>
<evidence type="ECO:0000256" key="9">
    <source>
        <dbReference type="ARBA" id="ARBA00023204"/>
    </source>
</evidence>
<comment type="caution">
    <text evidence="15">The sequence shown here is derived from an EMBL/GenBank/DDBJ whole genome shotgun (WGS) entry which is preliminary data.</text>
</comment>
<dbReference type="Gene3D" id="1.25.40.80">
    <property type="match status" value="1"/>
</dbReference>
<evidence type="ECO:0000256" key="8">
    <source>
        <dbReference type="ARBA" id="ARBA00023125"/>
    </source>
</evidence>
<evidence type="ECO:0000256" key="2">
    <source>
        <dbReference type="ARBA" id="ARBA00006409"/>
    </source>
</evidence>
<evidence type="ECO:0000256" key="1">
    <source>
        <dbReference type="ARBA" id="ARBA00001974"/>
    </source>
</evidence>
<dbReference type="Gene3D" id="3.40.50.620">
    <property type="entry name" value="HUPs"/>
    <property type="match status" value="1"/>
</dbReference>
<comment type="similarity">
    <text evidence="2">Belongs to the DNA photolyase class-2 family.</text>
</comment>
<dbReference type="EC" id="4.1.99.3" evidence="3"/>